<evidence type="ECO:0000313" key="7">
    <source>
        <dbReference type="Proteomes" id="UP000533269"/>
    </source>
</evidence>
<dbReference type="Gene3D" id="3.40.630.30">
    <property type="match status" value="1"/>
</dbReference>
<evidence type="ECO:0000259" key="5">
    <source>
        <dbReference type="PROSITE" id="PS51186"/>
    </source>
</evidence>
<reference evidence="6 7" key="2">
    <citation type="submission" date="2020-08" db="EMBL/GenBank/DDBJ databases">
        <authorList>
            <person name="Partida-Martinez L."/>
            <person name="Huntemann M."/>
            <person name="Clum A."/>
            <person name="Wang J."/>
            <person name="Palaniappan K."/>
            <person name="Ritter S."/>
            <person name="Chen I.-M."/>
            <person name="Stamatis D."/>
            <person name="Reddy T."/>
            <person name="O'Malley R."/>
            <person name="Daum C."/>
            <person name="Shapiro N."/>
            <person name="Ivanova N."/>
            <person name="Kyrpides N."/>
            <person name="Woyke T."/>
        </authorList>
    </citation>
    <scope>NUCLEOTIDE SEQUENCE [LARGE SCALE GENOMIC DNA]</scope>
    <source>
        <strain evidence="6 7">AS2.23</strain>
    </source>
</reference>
<dbReference type="EMBL" id="JACHVY010000001">
    <property type="protein sequence ID" value="MBB2899369.1"/>
    <property type="molecule type" value="Genomic_DNA"/>
</dbReference>
<dbReference type="Proteomes" id="UP000533269">
    <property type="component" value="Unassembled WGS sequence"/>
</dbReference>
<organism evidence="6 7">
    <name type="scientific">Kineococcus radiotolerans</name>
    <dbReference type="NCBI Taxonomy" id="131568"/>
    <lineage>
        <taxon>Bacteria</taxon>
        <taxon>Bacillati</taxon>
        <taxon>Actinomycetota</taxon>
        <taxon>Actinomycetes</taxon>
        <taxon>Kineosporiales</taxon>
        <taxon>Kineosporiaceae</taxon>
        <taxon>Kineococcus</taxon>
    </lineage>
</organism>
<dbReference type="SMART" id="SM01006">
    <property type="entry name" value="AlcB"/>
    <property type="match status" value="1"/>
</dbReference>
<reference evidence="6 7" key="1">
    <citation type="submission" date="2020-08" db="EMBL/GenBank/DDBJ databases">
        <title>The Agave Microbiome: Exploring the role of microbial communities in plant adaptations to desert environments.</title>
        <authorList>
            <person name="Partida-Martinez L.P."/>
        </authorList>
    </citation>
    <scope>NUCLEOTIDE SEQUENCE [LARGE SCALE GENOMIC DNA]</scope>
    <source>
        <strain evidence="6 7">AS2.23</strain>
    </source>
</reference>
<feature type="domain" description="N-acetyltransferase" evidence="5">
    <location>
        <begin position="17"/>
        <end position="164"/>
    </location>
</feature>
<sequence>MTWSCPSELVVEAPLRLRLRRSHRSDAETITAWLGREEVHRWWGGAPVPLEEVVEKYTGDRLPEVAVYVVETAGRPVGLIQAWQDDGCGLDMFIAADEQGAGVGPAAARALAEDLTARGWRDLTVDPAVDNARAVRAWQRAGFAPTGERGVDEGHETRLMVFVPGSGRHPTARAGCPAD</sequence>
<name>A0A7W4TI71_KINRA</name>
<dbReference type="GO" id="GO:0019290">
    <property type="term" value="P:siderophore biosynthetic process"/>
    <property type="evidence" value="ECO:0007669"/>
    <property type="project" value="InterPro"/>
</dbReference>
<proteinExistence type="predicted"/>
<evidence type="ECO:0000256" key="2">
    <source>
        <dbReference type="ARBA" id="ARBA00005102"/>
    </source>
</evidence>
<dbReference type="InterPro" id="IPR000182">
    <property type="entry name" value="GNAT_dom"/>
</dbReference>
<dbReference type="RefSeq" id="WP_183390038.1">
    <property type="nucleotide sequence ID" value="NZ_JACHVY010000001.1"/>
</dbReference>
<protein>
    <recommendedName>
        <fullName evidence="3">Lysine N-acyltransferase MbtK</fullName>
    </recommendedName>
    <alternativeName>
        <fullName evidence="4">Mycobactin synthase protein K</fullName>
    </alternativeName>
</protein>
<comment type="caution">
    <text evidence="6">The sequence shown here is derived from an EMBL/GenBank/DDBJ whole genome shotgun (WGS) entry which is preliminary data.</text>
</comment>
<dbReference type="AlphaFoldDB" id="A0A7W4TI71"/>
<evidence type="ECO:0000313" key="6">
    <source>
        <dbReference type="EMBL" id="MBB2899369.1"/>
    </source>
</evidence>
<accession>A0A7W4TI71</accession>
<dbReference type="UniPathway" id="UPA00011"/>
<dbReference type="Pfam" id="PF13523">
    <property type="entry name" value="Acetyltransf_8"/>
    <property type="match status" value="1"/>
</dbReference>
<dbReference type="GO" id="GO:0016747">
    <property type="term" value="F:acyltransferase activity, transferring groups other than amino-acyl groups"/>
    <property type="evidence" value="ECO:0007669"/>
    <property type="project" value="InterPro"/>
</dbReference>
<gene>
    <name evidence="6" type="ORF">FHR75_000157</name>
</gene>
<evidence type="ECO:0000256" key="1">
    <source>
        <dbReference type="ARBA" id="ARBA00003818"/>
    </source>
</evidence>
<comment type="pathway">
    <text evidence="2">Siderophore biosynthesis; mycobactin biosynthesis.</text>
</comment>
<comment type="function">
    <text evidence="1">Acyltransferase required for the direct transfer of medium- to long-chain fatty acyl moieties from a carrier protein (MbtL) on to the epsilon-amino group of lysine residue in the mycobactin core.</text>
</comment>
<dbReference type="InterPro" id="IPR016181">
    <property type="entry name" value="Acyl_CoA_acyltransferase"/>
</dbReference>
<dbReference type="SUPFAM" id="SSF55729">
    <property type="entry name" value="Acyl-CoA N-acyltransferases (Nat)"/>
    <property type="match status" value="1"/>
</dbReference>
<dbReference type="PROSITE" id="PS51186">
    <property type="entry name" value="GNAT"/>
    <property type="match status" value="1"/>
</dbReference>
<evidence type="ECO:0000256" key="4">
    <source>
        <dbReference type="ARBA" id="ARBA00031122"/>
    </source>
</evidence>
<dbReference type="InterPro" id="IPR019432">
    <property type="entry name" value="Acyltransferase_MbtK/IucB-like"/>
</dbReference>
<evidence type="ECO:0000256" key="3">
    <source>
        <dbReference type="ARBA" id="ARBA00020586"/>
    </source>
</evidence>
<keyword evidence="6" id="KW-0012">Acyltransferase</keyword>
<keyword evidence="6" id="KW-0808">Transferase</keyword>